<protein>
    <submittedName>
        <fullName evidence="2">Uncharacterized protein</fullName>
    </submittedName>
</protein>
<dbReference type="EMBL" id="VSRR010006286">
    <property type="protein sequence ID" value="MPC44441.1"/>
    <property type="molecule type" value="Genomic_DNA"/>
</dbReference>
<accession>A0A5B7FBC6</accession>
<feature type="compositionally biased region" description="Low complexity" evidence="1">
    <location>
        <begin position="141"/>
        <end position="153"/>
    </location>
</feature>
<evidence type="ECO:0000313" key="3">
    <source>
        <dbReference type="Proteomes" id="UP000324222"/>
    </source>
</evidence>
<keyword evidence="3" id="KW-1185">Reference proteome</keyword>
<reference evidence="2 3" key="1">
    <citation type="submission" date="2019-05" db="EMBL/GenBank/DDBJ databases">
        <title>Another draft genome of Portunus trituberculatus and its Hox gene families provides insights of decapod evolution.</title>
        <authorList>
            <person name="Jeong J.-H."/>
            <person name="Song I."/>
            <person name="Kim S."/>
            <person name="Choi T."/>
            <person name="Kim D."/>
            <person name="Ryu S."/>
            <person name="Kim W."/>
        </authorList>
    </citation>
    <scope>NUCLEOTIDE SEQUENCE [LARGE SCALE GENOMIC DNA]</scope>
    <source>
        <tissue evidence="2">Muscle</tissue>
    </source>
</reference>
<name>A0A5B7FBC6_PORTR</name>
<organism evidence="2 3">
    <name type="scientific">Portunus trituberculatus</name>
    <name type="common">Swimming crab</name>
    <name type="synonym">Neptunus trituberculatus</name>
    <dbReference type="NCBI Taxonomy" id="210409"/>
    <lineage>
        <taxon>Eukaryota</taxon>
        <taxon>Metazoa</taxon>
        <taxon>Ecdysozoa</taxon>
        <taxon>Arthropoda</taxon>
        <taxon>Crustacea</taxon>
        <taxon>Multicrustacea</taxon>
        <taxon>Malacostraca</taxon>
        <taxon>Eumalacostraca</taxon>
        <taxon>Eucarida</taxon>
        <taxon>Decapoda</taxon>
        <taxon>Pleocyemata</taxon>
        <taxon>Brachyura</taxon>
        <taxon>Eubrachyura</taxon>
        <taxon>Portunoidea</taxon>
        <taxon>Portunidae</taxon>
        <taxon>Portuninae</taxon>
        <taxon>Portunus</taxon>
    </lineage>
</organism>
<comment type="caution">
    <text evidence="2">The sequence shown here is derived from an EMBL/GenBank/DDBJ whole genome shotgun (WGS) entry which is preliminary data.</text>
</comment>
<sequence length="232" mass="25557">MWSIWVTGGGGGEGAGSSKFRSDKVKRVTMCEVTSMKAEVRLDKDQQLCTLCSQHYNNDCTVSRCVWQPLGGRTESLKPVFTGNTVLNANLTLQHAVLGRWITLPSHRDKCFPLYTKMPLEPQALNNTSQTQCCVPPAQAAPATRRPITTHPPGTTNTAMPNTHPSDFRQCCRAAWRHTHRTASKEHGTNRHLPSSEQVKRLLASVVVPGTCSNDSAAARMKCSLLQHNDTH</sequence>
<feature type="region of interest" description="Disordered" evidence="1">
    <location>
        <begin position="141"/>
        <end position="163"/>
    </location>
</feature>
<feature type="compositionally biased region" description="Polar residues" evidence="1">
    <location>
        <begin position="154"/>
        <end position="163"/>
    </location>
</feature>
<gene>
    <name evidence="2" type="ORF">E2C01_038114</name>
</gene>
<evidence type="ECO:0000313" key="2">
    <source>
        <dbReference type="EMBL" id="MPC44441.1"/>
    </source>
</evidence>
<proteinExistence type="predicted"/>
<dbReference type="Proteomes" id="UP000324222">
    <property type="component" value="Unassembled WGS sequence"/>
</dbReference>
<evidence type="ECO:0000256" key="1">
    <source>
        <dbReference type="SAM" id="MobiDB-lite"/>
    </source>
</evidence>
<dbReference type="AlphaFoldDB" id="A0A5B7FBC6"/>